<proteinExistence type="predicted"/>
<comment type="caution">
    <text evidence="2">The sequence shown here is derived from an EMBL/GenBank/DDBJ whole genome shotgun (WGS) entry which is preliminary data.</text>
</comment>
<protein>
    <recommendedName>
        <fullName evidence="1">TRM5/TYW2-like N-terminal domain-containing protein</fullName>
    </recommendedName>
</protein>
<sequence length="134" mass="14839">MLCVLRSSILSVPRIPPVLDTERAYTGFDIICTPPLSEQKKIILLDANKSAGVSSAIPVKLVLKYEYFTYKEILSEMLPARARTPASFQVVGKILHLNLKDEQLEFRKVIGAVLLDKARGNSGQYMLKTTLGSS</sequence>
<dbReference type="InterPro" id="IPR056744">
    <property type="entry name" value="TRM5/TYW2-like_N"/>
</dbReference>
<feature type="domain" description="TRM5/TYW2-like N-terminal" evidence="1">
    <location>
        <begin position="71"/>
        <end position="118"/>
    </location>
</feature>
<dbReference type="Gene3D" id="3.30.300.110">
    <property type="entry name" value="Met-10+ protein-like domains"/>
    <property type="match status" value="1"/>
</dbReference>
<organism evidence="2">
    <name type="scientific">Menopon gallinae</name>
    <name type="common">poultry shaft louse</name>
    <dbReference type="NCBI Taxonomy" id="328185"/>
    <lineage>
        <taxon>Eukaryota</taxon>
        <taxon>Metazoa</taxon>
        <taxon>Ecdysozoa</taxon>
        <taxon>Arthropoda</taxon>
        <taxon>Hexapoda</taxon>
        <taxon>Insecta</taxon>
        <taxon>Pterygota</taxon>
        <taxon>Neoptera</taxon>
        <taxon>Paraneoptera</taxon>
        <taxon>Psocodea</taxon>
        <taxon>Troctomorpha</taxon>
        <taxon>Phthiraptera</taxon>
        <taxon>Amblycera</taxon>
        <taxon>Menoponidae</taxon>
        <taxon>Menopon</taxon>
    </lineage>
</organism>
<reference evidence="2" key="1">
    <citation type="journal article" date="2024" name="Gigascience">
        <title>Chromosome-level genome of the poultry shaft louse Menopon gallinae provides insight into the host-switching and adaptive evolution of parasitic lice.</title>
        <authorList>
            <person name="Xu Y."/>
            <person name="Ma L."/>
            <person name="Liu S."/>
            <person name="Liang Y."/>
            <person name="Liu Q."/>
            <person name="He Z."/>
            <person name="Tian L."/>
            <person name="Duan Y."/>
            <person name="Cai W."/>
            <person name="Li H."/>
            <person name="Song F."/>
        </authorList>
    </citation>
    <scope>NUCLEOTIDE SEQUENCE</scope>
    <source>
        <strain evidence="2">Cailab_2023a</strain>
    </source>
</reference>
<evidence type="ECO:0000313" key="2">
    <source>
        <dbReference type="EMBL" id="KAL0265658.1"/>
    </source>
</evidence>
<dbReference type="EMBL" id="JARGDH010000006">
    <property type="protein sequence ID" value="KAL0265658.1"/>
    <property type="molecule type" value="Genomic_DNA"/>
</dbReference>
<dbReference type="Pfam" id="PF25133">
    <property type="entry name" value="TYW2_N_2"/>
    <property type="match status" value="1"/>
</dbReference>
<gene>
    <name evidence="2" type="ORF">PYX00_011372</name>
</gene>
<dbReference type="AlphaFoldDB" id="A0AAW2H7E3"/>
<evidence type="ECO:0000259" key="1">
    <source>
        <dbReference type="Pfam" id="PF25133"/>
    </source>
</evidence>
<name>A0AAW2H7E3_9NEOP</name>
<accession>A0AAW2H7E3</accession>